<proteinExistence type="predicted"/>
<dbReference type="EMBL" id="JAQQWM010000004">
    <property type="protein sequence ID" value="KAK8068449.1"/>
    <property type="molecule type" value="Genomic_DNA"/>
</dbReference>
<keyword evidence="3" id="KW-1185">Reference proteome</keyword>
<gene>
    <name evidence="2" type="ORF">PG996_007561</name>
</gene>
<reference evidence="2 3" key="1">
    <citation type="submission" date="2023-01" db="EMBL/GenBank/DDBJ databases">
        <title>Analysis of 21 Apiospora genomes using comparative genomics revels a genus with tremendous synthesis potential of carbohydrate active enzymes and secondary metabolites.</title>
        <authorList>
            <person name="Sorensen T."/>
        </authorList>
    </citation>
    <scope>NUCLEOTIDE SEQUENCE [LARGE SCALE GENOMIC DNA]</scope>
    <source>
        <strain evidence="2 3">CBS 83171</strain>
    </source>
</reference>
<protein>
    <submittedName>
        <fullName evidence="2">Uncharacterized protein</fullName>
    </submittedName>
</protein>
<feature type="region of interest" description="Disordered" evidence="1">
    <location>
        <begin position="34"/>
        <end position="113"/>
    </location>
</feature>
<feature type="compositionally biased region" description="Basic and acidic residues" evidence="1">
    <location>
        <begin position="51"/>
        <end position="91"/>
    </location>
</feature>
<name>A0ABR1VEM6_9PEZI</name>
<dbReference type="Proteomes" id="UP001446871">
    <property type="component" value="Unassembled WGS sequence"/>
</dbReference>
<sequence>MDKQSPKKPSLESLFSYLVSEDSFFDSDLAYGTTSESYRSSDESVAVSKQSPKDHRKSDIGDKAEEHKAPDKAKMTNMAEFKKQKNGREQADPEPAPSEAQTDESVESADSSQQCSCTCTTLGREFEDQVLSAVADLMDTHIRAVIPVLVDEAVRDATQDLHKVARDAAKEEMRKHIAAACYESTEEKVQAITTRLEELDENTLERVFAKKSMVEMLRRLVEKEETDLALMEWEKV</sequence>
<accession>A0ABR1VEM6</accession>
<organism evidence="2 3">
    <name type="scientific">Apiospora saccharicola</name>
    <dbReference type="NCBI Taxonomy" id="335842"/>
    <lineage>
        <taxon>Eukaryota</taxon>
        <taxon>Fungi</taxon>
        <taxon>Dikarya</taxon>
        <taxon>Ascomycota</taxon>
        <taxon>Pezizomycotina</taxon>
        <taxon>Sordariomycetes</taxon>
        <taxon>Xylariomycetidae</taxon>
        <taxon>Amphisphaeriales</taxon>
        <taxon>Apiosporaceae</taxon>
        <taxon>Apiospora</taxon>
    </lineage>
</organism>
<evidence type="ECO:0000313" key="3">
    <source>
        <dbReference type="Proteomes" id="UP001446871"/>
    </source>
</evidence>
<evidence type="ECO:0000313" key="2">
    <source>
        <dbReference type="EMBL" id="KAK8068449.1"/>
    </source>
</evidence>
<comment type="caution">
    <text evidence="2">The sequence shown here is derived from an EMBL/GenBank/DDBJ whole genome shotgun (WGS) entry which is preliminary data.</text>
</comment>
<evidence type="ECO:0000256" key="1">
    <source>
        <dbReference type="SAM" id="MobiDB-lite"/>
    </source>
</evidence>